<comment type="caution">
    <text evidence="1">The sequence shown here is derived from an EMBL/GenBank/DDBJ whole genome shotgun (WGS) entry which is preliminary data.</text>
</comment>
<proteinExistence type="predicted"/>
<dbReference type="EMBL" id="JBBNAG010000010">
    <property type="protein sequence ID" value="KAK9100273.1"/>
    <property type="molecule type" value="Genomic_DNA"/>
</dbReference>
<protein>
    <submittedName>
        <fullName evidence="1">Uncharacterized protein</fullName>
    </submittedName>
</protein>
<evidence type="ECO:0000313" key="2">
    <source>
        <dbReference type="Proteomes" id="UP001419268"/>
    </source>
</evidence>
<gene>
    <name evidence="1" type="ORF">Scep_023703</name>
</gene>
<organism evidence="1 2">
    <name type="scientific">Stephania cephalantha</name>
    <dbReference type="NCBI Taxonomy" id="152367"/>
    <lineage>
        <taxon>Eukaryota</taxon>
        <taxon>Viridiplantae</taxon>
        <taxon>Streptophyta</taxon>
        <taxon>Embryophyta</taxon>
        <taxon>Tracheophyta</taxon>
        <taxon>Spermatophyta</taxon>
        <taxon>Magnoliopsida</taxon>
        <taxon>Ranunculales</taxon>
        <taxon>Menispermaceae</taxon>
        <taxon>Menispermoideae</taxon>
        <taxon>Cissampelideae</taxon>
        <taxon>Stephania</taxon>
    </lineage>
</organism>
<sequence>MMHLYHLSRGHGKYTSRKKVGHGLMGSTFYLDHIQLYLRPAFVLIENWNLIETWNMHPFCVYVLRLLFGIHDYMWVHMDGYSDGPDSSVV</sequence>
<accession>A0AAP0HT14</accession>
<reference evidence="1 2" key="1">
    <citation type="submission" date="2024-01" db="EMBL/GenBank/DDBJ databases">
        <title>Genome assemblies of Stephania.</title>
        <authorList>
            <person name="Yang L."/>
        </authorList>
    </citation>
    <scope>NUCLEOTIDE SEQUENCE [LARGE SCALE GENOMIC DNA]</scope>
    <source>
        <strain evidence="1">JXDWG</strain>
        <tissue evidence="1">Leaf</tissue>
    </source>
</reference>
<evidence type="ECO:0000313" key="1">
    <source>
        <dbReference type="EMBL" id="KAK9100273.1"/>
    </source>
</evidence>
<dbReference type="AlphaFoldDB" id="A0AAP0HT14"/>
<keyword evidence="2" id="KW-1185">Reference proteome</keyword>
<name>A0AAP0HT14_9MAGN</name>
<dbReference type="Proteomes" id="UP001419268">
    <property type="component" value="Unassembled WGS sequence"/>
</dbReference>